<proteinExistence type="predicted"/>
<dbReference type="Pfam" id="PF04773">
    <property type="entry name" value="FecR"/>
    <property type="match status" value="1"/>
</dbReference>
<gene>
    <name evidence="4" type="ORF">AAD027_03040</name>
</gene>
<evidence type="ECO:0000259" key="2">
    <source>
        <dbReference type="Pfam" id="PF04773"/>
    </source>
</evidence>
<dbReference type="InterPro" id="IPR012373">
    <property type="entry name" value="Ferrdict_sens_TM"/>
</dbReference>
<dbReference type="Pfam" id="PF16220">
    <property type="entry name" value="DUF4880"/>
    <property type="match status" value="1"/>
</dbReference>
<dbReference type="Proteomes" id="UP001459204">
    <property type="component" value="Unassembled WGS sequence"/>
</dbReference>
<protein>
    <submittedName>
        <fullName evidence="4">FecR domain-containing protein</fullName>
    </submittedName>
</protein>
<dbReference type="InterPro" id="IPR006860">
    <property type="entry name" value="FecR"/>
</dbReference>
<dbReference type="PANTHER" id="PTHR30273:SF2">
    <property type="entry name" value="PROTEIN FECR"/>
    <property type="match status" value="1"/>
</dbReference>
<name>A0ABU9IX60_9GAMM</name>
<dbReference type="Gene3D" id="3.55.50.30">
    <property type="match status" value="1"/>
</dbReference>
<dbReference type="PIRSF" id="PIRSF018266">
    <property type="entry name" value="FecR"/>
    <property type="match status" value="1"/>
</dbReference>
<evidence type="ECO:0000259" key="3">
    <source>
        <dbReference type="Pfam" id="PF16220"/>
    </source>
</evidence>
<dbReference type="InterPro" id="IPR032623">
    <property type="entry name" value="FecR_N"/>
</dbReference>
<organism evidence="4 5">
    <name type="scientific">Pseudoxanthomonas putridarboris</name>
    <dbReference type="NCBI Taxonomy" id="752605"/>
    <lineage>
        <taxon>Bacteria</taxon>
        <taxon>Pseudomonadati</taxon>
        <taxon>Pseudomonadota</taxon>
        <taxon>Gammaproteobacteria</taxon>
        <taxon>Lysobacterales</taxon>
        <taxon>Lysobacteraceae</taxon>
        <taxon>Pseudoxanthomonas</taxon>
    </lineage>
</organism>
<keyword evidence="1" id="KW-0472">Membrane</keyword>
<comment type="caution">
    <text evidence="4">The sequence shown here is derived from an EMBL/GenBank/DDBJ whole genome shotgun (WGS) entry which is preliminary data.</text>
</comment>
<keyword evidence="1" id="KW-0812">Transmembrane</keyword>
<dbReference type="RefSeq" id="WP_341724525.1">
    <property type="nucleotide sequence ID" value="NZ_JBBWWT010000001.1"/>
</dbReference>
<evidence type="ECO:0000256" key="1">
    <source>
        <dbReference type="SAM" id="Phobius"/>
    </source>
</evidence>
<keyword evidence="1" id="KW-1133">Transmembrane helix</keyword>
<dbReference type="Gene3D" id="2.60.120.1440">
    <property type="match status" value="1"/>
</dbReference>
<feature type="transmembrane region" description="Helical" evidence="1">
    <location>
        <begin position="94"/>
        <end position="115"/>
    </location>
</feature>
<dbReference type="EMBL" id="JBBWWT010000001">
    <property type="protein sequence ID" value="MEL1263345.1"/>
    <property type="molecule type" value="Genomic_DNA"/>
</dbReference>
<reference evidence="4 5" key="1">
    <citation type="submission" date="2024-04" db="EMBL/GenBank/DDBJ databases">
        <title>Draft genome sequence of Pseudoxanthomonas putridarboris WD12.</title>
        <authorList>
            <person name="Oh J."/>
        </authorList>
    </citation>
    <scope>NUCLEOTIDE SEQUENCE [LARGE SCALE GENOMIC DNA]</scope>
    <source>
        <strain evidence="4 5">WD12</strain>
    </source>
</reference>
<accession>A0ABU9IX60</accession>
<evidence type="ECO:0000313" key="4">
    <source>
        <dbReference type="EMBL" id="MEL1263345.1"/>
    </source>
</evidence>
<feature type="domain" description="FecR protein" evidence="2">
    <location>
        <begin position="121"/>
        <end position="212"/>
    </location>
</feature>
<keyword evidence="5" id="KW-1185">Reference proteome</keyword>
<feature type="domain" description="FecR N-terminal" evidence="3">
    <location>
        <begin position="13"/>
        <end position="54"/>
    </location>
</feature>
<evidence type="ECO:0000313" key="5">
    <source>
        <dbReference type="Proteomes" id="UP001459204"/>
    </source>
</evidence>
<dbReference type="PANTHER" id="PTHR30273">
    <property type="entry name" value="PERIPLASMIC SIGNAL SENSOR AND SIGMA FACTOR ACTIVATOR FECR-RELATED"/>
    <property type="match status" value="1"/>
</dbReference>
<sequence length="327" mass="35756">MDGRETSRDIERTAAHWVARMDRAPLSAKDEARLQRWLAGDARRRGALLRAKALWLQAESLRGTGQLRELNAAPRAATVASPPQRRWDPHRRRLLQWSGAMAASLLLAVFLFVSVPVPTAYATTKGEMRRVSLADGSALTLNTDSKVEVYDDAGRLRVKVKRGEVFIEAAHVAPPLVVEVDGRRLNASAAVFVVRMLAGQPAQVTVQDGEVELAATSTTVAANTHLSLPDRHGKVQTASLSPDQLQSRLAWREGKISFQGETLAEAVADFARYSDTRIVIADPELARMPITGLFAANNPVGFGRAVAKVFDTDVREERNRVVVGRAD</sequence>